<keyword evidence="1" id="KW-1133">Transmembrane helix</keyword>
<comment type="caution">
    <text evidence="2">The sequence shown here is derived from an EMBL/GenBank/DDBJ whole genome shotgun (WGS) entry which is preliminary data.</text>
</comment>
<evidence type="ECO:0000313" key="3">
    <source>
        <dbReference type="Proteomes" id="UP000051789"/>
    </source>
</evidence>
<sequence length="139" mass="15234">MSTLGLVIIVAVLIIAGGWWWARRRRLRIQHEHAQWMRAINLGVGKALHDAGLAVGLKVTGQPVEEVWHRQVMLAHFTLPVGSGVTVAQVQAAFSGAHLAQLALTDCFVQAEDQQLNFDVAYLVNDATKAYVADLARVE</sequence>
<feature type="transmembrane region" description="Helical" evidence="1">
    <location>
        <begin position="6"/>
        <end position="22"/>
    </location>
</feature>
<protein>
    <submittedName>
        <fullName evidence="2">Uncharacterized protein</fullName>
    </submittedName>
</protein>
<dbReference type="PATRIC" id="fig|1423810.4.peg.283"/>
<accession>A0A0R2C873</accession>
<dbReference type="AlphaFoldDB" id="A0A0R2C873"/>
<dbReference type="EMBL" id="AYZK01000001">
    <property type="protein sequence ID" value="KRM87997.1"/>
    <property type="molecule type" value="Genomic_DNA"/>
</dbReference>
<organism evidence="2 3">
    <name type="scientific">Lacticaseibacillus thailandensis DSM 22698 = JCM 13996</name>
    <dbReference type="NCBI Taxonomy" id="1423810"/>
    <lineage>
        <taxon>Bacteria</taxon>
        <taxon>Bacillati</taxon>
        <taxon>Bacillota</taxon>
        <taxon>Bacilli</taxon>
        <taxon>Lactobacillales</taxon>
        <taxon>Lactobacillaceae</taxon>
        <taxon>Lacticaseibacillus</taxon>
    </lineage>
</organism>
<reference evidence="2 3" key="1">
    <citation type="journal article" date="2015" name="Genome Announc.">
        <title>Expanding the biotechnology potential of lactobacilli through comparative genomics of 213 strains and associated genera.</title>
        <authorList>
            <person name="Sun Z."/>
            <person name="Harris H.M."/>
            <person name="McCann A."/>
            <person name="Guo C."/>
            <person name="Argimon S."/>
            <person name="Zhang W."/>
            <person name="Yang X."/>
            <person name="Jeffery I.B."/>
            <person name="Cooney J.C."/>
            <person name="Kagawa T.F."/>
            <person name="Liu W."/>
            <person name="Song Y."/>
            <person name="Salvetti E."/>
            <person name="Wrobel A."/>
            <person name="Rasinkangas P."/>
            <person name="Parkhill J."/>
            <person name="Rea M.C."/>
            <person name="O'Sullivan O."/>
            <person name="Ritari J."/>
            <person name="Douillard F.P."/>
            <person name="Paul Ross R."/>
            <person name="Yang R."/>
            <person name="Briner A.E."/>
            <person name="Felis G.E."/>
            <person name="de Vos W.M."/>
            <person name="Barrangou R."/>
            <person name="Klaenhammer T.R."/>
            <person name="Caufield P.W."/>
            <person name="Cui Y."/>
            <person name="Zhang H."/>
            <person name="O'Toole P.W."/>
        </authorList>
    </citation>
    <scope>NUCLEOTIDE SEQUENCE [LARGE SCALE GENOMIC DNA]</scope>
    <source>
        <strain evidence="2 3">DSM 22698</strain>
    </source>
</reference>
<gene>
    <name evidence="2" type="ORF">FD19_GL000280</name>
</gene>
<keyword evidence="3" id="KW-1185">Reference proteome</keyword>
<dbReference type="STRING" id="1423810.FD19_GL000280"/>
<dbReference type="Proteomes" id="UP000051789">
    <property type="component" value="Unassembled WGS sequence"/>
</dbReference>
<name>A0A0R2C873_9LACO</name>
<keyword evidence="1" id="KW-0812">Transmembrane</keyword>
<evidence type="ECO:0000256" key="1">
    <source>
        <dbReference type="SAM" id="Phobius"/>
    </source>
</evidence>
<keyword evidence="1" id="KW-0472">Membrane</keyword>
<proteinExistence type="predicted"/>
<evidence type="ECO:0000313" key="2">
    <source>
        <dbReference type="EMBL" id="KRM87997.1"/>
    </source>
</evidence>